<dbReference type="AlphaFoldDB" id="A0A4R9JUB0"/>
<evidence type="ECO:0000313" key="19">
    <source>
        <dbReference type="EMBL" id="TGL55885.1"/>
    </source>
</evidence>
<dbReference type="SMART" id="SM01240">
    <property type="entry name" value="IMPDH"/>
    <property type="match status" value="1"/>
</dbReference>
<feature type="binding site" evidence="11">
    <location>
        <position position="486"/>
    </location>
    <ligand>
        <name>K(+)</name>
        <dbReference type="ChEBI" id="CHEBI:29103"/>
        <note>ligand shared between two tetrameric partners</note>
    </ligand>
</feature>
<keyword evidence="7 11" id="KW-0560">Oxidoreductase</keyword>
<dbReference type="GO" id="GO:0006183">
    <property type="term" value="P:GTP biosynthetic process"/>
    <property type="evidence" value="ECO:0007669"/>
    <property type="project" value="TreeGrafter"/>
</dbReference>
<dbReference type="InterPro" id="IPR005990">
    <property type="entry name" value="IMP_DH"/>
</dbReference>
<evidence type="ECO:0000256" key="17">
    <source>
        <dbReference type="RuleBase" id="RU003928"/>
    </source>
</evidence>
<comment type="caution">
    <text evidence="19">The sequence shown here is derived from an EMBL/GenBank/DDBJ whole genome shotgun (WGS) entry which is preliminary data.</text>
</comment>
<dbReference type="SUPFAM" id="SSF54631">
    <property type="entry name" value="CBS-domain pair"/>
    <property type="match status" value="1"/>
</dbReference>
<feature type="binding site" description="in other chain" evidence="11 14">
    <location>
        <position position="321"/>
    </location>
    <ligand>
        <name>K(+)</name>
        <dbReference type="ChEBI" id="CHEBI:29103"/>
        <note>ligand shared between two tetrameric partners</note>
    </ligand>
</feature>
<evidence type="ECO:0000256" key="1">
    <source>
        <dbReference type="ARBA" id="ARBA00001958"/>
    </source>
</evidence>
<dbReference type="HAMAP" id="MF_01964">
    <property type="entry name" value="IMPDH"/>
    <property type="match status" value="1"/>
</dbReference>
<dbReference type="CDD" id="cd04601">
    <property type="entry name" value="CBS_pair_IMPDH"/>
    <property type="match status" value="1"/>
</dbReference>
<comment type="similarity">
    <text evidence="2 11 16">Belongs to the IMPDH/GMPR family.</text>
</comment>
<dbReference type="Gene3D" id="3.20.20.70">
    <property type="entry name" value="Aldolase class I"/>
    <property type="match status" value="1"/>
</dbReference>
<gene>
    <name evidence="11 19" type="primary">guaB</name>
    <name evidence="19" type="ORF">EHQ58_18360</name>
</gene>
<dbReference type="PROSITE" id="PS51371">
    <property type="entry name" value="CBS"/>
    <property type="match status" value="2"/>
</dbReference>
<dbReference type="InterPro" id="IPR001093">
    <property type="entry name" value="IMP_DH_GMPRt"/>
</dbReference>
<feature type="domain" description="CBS" evidence="18">
    <location>
        <begin position="174"/>
        <end position="230"/>
    </location>
</feature>
<evidence type="ECO:0000313" key="20">
    <source>
        <dbReference type="Proteomes" id="UP000297693"/>
    </source>
</evidence>
<comment type="pathway">
    <text evidence="11 17">Purine metabolism; XMP biosynthesis via de novo pathway; XMP from IMP: step 1/1.</text>
</comment>
<dbReference type="PANTHER" id="PTHR11911">
    <property type="entry name" value="INOSINE-5-MONOPHOSPHATE DEHYDROGENASE RELATED"/>
    <property type="match status" value="1"/>
</dbReference>
<feature type="binding site" evidence="11">
    <location>
        <position position="487"/>
    </location>
    <ligand>
        <name>K(+)</name>
        <dbReference type="ChEBI" id="CHEBI:29103"/>
        <note>ligand shared between two tetrameric partners</note>
    </ligand>
</feature>
<dbReference type="Pfam" id="PF00571">
    <property type="entry name" value="CBS"/>
    <property type="match status" value="2"/>
</dbReference>
<evidence type="ECO:0000256" key="13">
    <source>
        <dbReference type="PIRSR" id="PIRSR000130-3"/>
    </source>
</evidence>
<dbReference type="Pfam" id="PF00478">
    <property type="entry name" value="IMPDH"/>
    <property type="match status" value="1"/>
</dbReference>
<comment type="function">
    <text evidence="11">Catalyzes the conversion of inosine 5'-phosphate (IMP) to xanthosine 5'-phosphate (XMP), the first committed and rate-limiting step in the de novo synthesis of guanine nucleotides, and therefore plays an important role in the regulation of cell growth.</text>
</comment>
<evidence type="ECO:0000256" key="6">
    <source>
        <dbReference type="ARBA" id="ARBA00022958"/>
    </source>
</evidence>
<dbReference type="NCBIfam" id="TIGR01302">
    <property type="entry name" value="IMP_dehydrog"/>
    <property type="match status" value="1"/>
</dbReference>
<dbReference type="PROSITE" id="PS00487">
    <property type="entry name" value="IMP_DH_GMP_RED"/>
    <property type="match status" value="1"/>
</dbReference>
<dbReference type="InterPro" id="IPR015875">
    <property type="entry name" value="IMP_DH/GMP_Rdtase_CS"/>
</dbReference>
<evidence type="ECO:0000256" key="14">
    <source>
        <dbReference type="PIRSR" id="PIRSR000130-4"/>
    </source>
</evidence>
<dbReference type="GO" id="GO:0006177">
    <property type="term" value="P:GMP biosynthetic process"/>
    <property type="evidence" value="ECO:0007669"/>
    <property type="project" value="UniProtKB-UniRule"/>
</dbReference>
<dbReference type="GO" id="GO:0003938">
    <property type="term" value="F:IMP dehydrogenase activity"/>
    <property type="evidence" value="ECO:0007669"/>
    <property type="project" value="UniProtKB-UniRule"/>
</dbReference>
<feature type="active site" description="Thioimidate intermediate" evidence="11 12">
    <location>
        <position position="324"/>
    </location>
</feature>
<dbReference type="CDD" id="cd00381">
    <property type="entry name" value="IMPDH"/>
    <property type="match status" value="1"/>
</dbReference>
<feature type="binding site" evidence="11">
    <location>
        <begin position="357"/>
        <end position="359"/>
    </location>
    <ligand>
        <name>IMP</name>
        <dbReference type="ChEBI" id="CHEBI:58053"/>
    </ligand>
</feature>
<dbReference type="PANTHER" id="PTHR11911:SF111">
    <property type="entry name" value="INOSINE-5'-MONOPHOSPHATE DEHYDROGENASE"/>
    <property type="match status" value="1"/>
</dbReference>
<comment type="cofactor">
    <cofactor evidence="1 11">
        <name>K(+)</name>
        <dbReference type="ChEBI" id="CHEBI:29103"/>
    </cofactor>
</comment>
<proteinExistence type="inferred from homology"/>
<feature type="binding site" evidence="11">
    <location>
        <begin position="380"/>
        <end position="381"/>
    </location>
    <ligand>
        <name>IMP</name>
        <dbReference type="ChEBI" id="CHEBI:58053"/>
    </ligand>
</feature>
<feature type="active site" description="Proton acceptor" evidence="11 12">
    <location>
        <position position="420"/>
    </location>
</feature>
<evidence type="ECO:0000256" key="2">
    <source>
        <dbReference type="ARBA" id="ARBA00005502"/>
    </source>
</evidence>
<keyword evidence="6 11" id="KW-0630">Potassium</keyword>
<accession>A0A4R9JUB0</accession>
<feature type="binding site" evidence="13">
    <location>
        <begin position="267"/>
        <end position="269"/>
    </location>
    <ligand>
        <name>NAD(+)</name>
        <dbReference type="ChEBI" id="CHEBI:57540"/>
    </ligand>
</feature>
<evidence type="ECO:0000256" key="5">
    <source>
        <dbReference type="ARBA" id="ARBA00022755"/>
    </source>
</evidence>
<evidence type="ECO:0000256" key="4">
    <source>
        <dbReference type="ARBA" id="ARBA00022749"/>
    </source>
</evidence>
<dbReference type="UniPathway" id="UPA00601">
    <property type="reaction ID" value="UER00295"/>
</dbReference>
<comment type="activity regulation">
    <text evidence="11">Mycophenolic acid (MPA) is a non-competitive inhibitor that prevents formation of the closed enzyme conformation by binding to the same site as the amobile flap. In contrast, mizoribine monophosphate (MZP) is a competitive inhibitor that induces the closed conformation. MPA is a potent inhibitor of mammalian IMPDHs but a poor inhibitor of the bacterial enzymes. MZP is a more potent inhibitor of bacterial IMPDH.</text>
</comment>
<feature type="binding site" evidence="11 13">
    <location>
        <begin position="317"/>
        <end position="319"/>
    </location>
    <ligand>
        <name>NAD(+)</name>
        <dbReference type="ChEBI" id="CHEBI:57540"/>
    </ligand>
</feature>
<dbReference type="InterPro" id="IPR013785">
    <property type="entry name" value="Aldolase_TIM"/>
</dbReference>
<evidence type="ECO:0000256" key="7">
    <source>
        <dbReference type="ARBA" id="ARBA00023002"/>
    </source>
</evidence>
<keyword evidence="9 15" id="KW-0129">CBS domain</keyword>
<dbReference type="EMBL" id="RQGD01000047">
    <property type="protein sequence ID" value="TGL55885.1"/>
    <property type="molecule type" value="Genomic_DNA"/>
</dbReference>
<evidence type="ECO:0000256" key="8">
    <source>
        <dbReference type="ARBA" id="ARBA00023027"/>
    </source>
</evidence>
<dbReference type="EC" id="1.1.1.205" evidence="11 17"/>
<keyword evidence="5 11" id="KW-0658">Purine biosynthesis</keyword>
<dbReference type="GO" id="GO:0046872">
    <property type="term" value="F:metal ion binding"/>
    <property type="evidence" value="ECO:0007669"/>
    <property type="project" value="UniProtKB-UniRule"/>
</dbReference>
<dbReference type="GO" id="GO:0000166">
    <property type="term" value="F:nucleotide binding"/>
    <property type="evidence" value="ECO:0007669"/>
    <property type="project" value="UniProtKB-UniRule"/>
</dbReference>
<evidence type="ECO:0000256" key="3">
    <source>
        <dbReference type="ARBA" id="ARBA00022723"/>
    </source>
</evidence>
<evidence type="ECO:0000256" key="12">
    <source>
        <dbReference type="PIRSR" id="PIRSR000130-1"/>
    </source>
</evidence>
<feature type="binding site" evidence="11">
    <location>
        <position position="267"/>
    </location>
    <ligand>
        <name>NAD(+)</name>
        <dbReference type="ChEBI" id="CHEBI:57540"/>
    </ligand>
</feature>
<feature type="binding site" description="in other chain" evidence="11 14">
    <location>
        <position position="324"/>
    </location>
    <ligand>
        <name>K(+)</name>
        <dbReference type="ChEBI" id="CHEBI:29103"/>
        <note>ligand shared between two tetrameric partners</note>
    </ligand>
</feature>
<dbReference type="InterPro" id="IPR046342">
    <property type="entry name" value="CBS_dom_sf"/>
</dbReference>
<evidence type="ECO:0000256" key="9">
    <source>
        <dbReference type="ARBA" id="ARBA00023122"/>
    </source>
</evidence>
<organism evidence="19 20">
    <name type="scientific">Leptospira ognonensis</name>
    <dbReference type="NCBI Taxonomy" id="2484945"/>
    <lineage>
        <taxon>Bacteria</taxon>
        <taxon>Pseudomonadati</taxon>
        <taxon>Spirochaetota</taxon>
        <taxon>Spirochaetia</taxon>
        <taxon>Leptospirales</taxon>
        <taxon>Leptospiraceae</taxon>
        <taxon>Leptospira</taxon>
    </lineage>
</organism>
<comment type="subunit">
    <text evidence="11">Homotetramer.</text>
</comment>
<dbReference type="SUPFAM" id="SSF51412">
    <property type="entry name" value="Inosine monophosphate dehydrogenase (IMPDH)"/>
    <property type="match status" value="1"/>
</dbReference>
<reference evidence="19" key="1">
    <citation type="journal article" date="2019" name="PLoS Negl. Trop. Dis.">
        <title>Revisiting the worldwide diversity of Leptospira species in the environment.</title>
        <authorList>
            <person name="Vincent A.T."/>
            <person name="Schiettekatte O."/>
            <person name="Bourhy P."/>
            <person name="Veyrier F.J."/>
            <person name="Picardeau M."/>
        </authorList>
    </citation>
    <scope>NUCLEOTIDE SEQUENCE [LARGE SCALE GENOMIC DNA]</scope>
    <source>
        <strain evidence="19">201702476</strain>
    </source>
</reference>
<evidence type="ECO:0000256" key="15">
    <source>
        <dbReference type="PROSITE-ProRule" id="PRU00703"/>
    </source>
</evidence>
<feature type="binding site" description="in other chain" evidence="11 14">
    <location>
        <position position="319"/>
    </location>
    <ligand>
        <name>K(+)</name>
        <dbReference type="ChEBI" id="CHEBI:29103"/>
        <note>ligand shared between two tetrameric partners</note>
    </ligand>
</feature>
<evidence type="ECO:0000256" key="10">
    <source>
        <dbReference type="ARBA" id="ARBA00048028"/>
    </source>
</evidence>
<dbReference type="PIRSF" id="PIRSF000130">
    <property type="entry name" value="IMPDH"/>
    <property type="match status" value="1"/>
</dbReference>
<evidence type="ECO:0000256" key="16">
    <source>
        <dbReference type="RuleBase" id="RU003927"/>
    </source>
</evidence>
<keyword evidence="3 11" id="KW-0479">Metal-binding</keyword>
<dbReference type="SMART" id="SM00116">
    <property type="entry name" value="CBS"/>
    <property type="match status" value="2"/>
</dbReference>
<name>A0A4R9JUB0_9LEPT</name>
<feature type="domain" description="CBS" evidence="18">
    <location>
        <begin position="111"/>
        <end position="170"/>
    </location>
</feature>
<dbReference type="Proteomes" id="UP000297693">
    <property type="component" value="Unassembled WGS sequence"/>
</dbReference>
<keyword evidence="8 11" id="KW-0520">NAD</keyword>
<dbReference type="RefSeq" id="WP_135625525.1">
    <property type="nucleotide sequence ID" value="NZ_RQGD01000047.1"/>
</dbReference>
<keyword evidence="20" id="KW-1185">Reference proteome</keyword>
<dbReference type="OrthoDB" id="9805398at2"/>
<dbReference type="FunFam" id="3.20.20.70:FF:000086">
    <property type="entry name" value="IMP dehydrogenase, putative"/>
    <property type="match status" value="1"/>
</dbReference>
<comment type="caution">
    <text evidence="11">Lacks conserved residue(s) required for the propagation of feature annotation.</text>
</comment>
<feature type="binding site" evidence="11">
    <location>
        <begin position="404"/>
        <end position="408"/>
    </location>
    <ligand>
        <name>IMP</name>
        <dbReference type="ChEBI" id="CHEBI:58053"/>
    </ligand>
</feature>
<sequence>MSNHTPFGIELLDGVSGDELFSQNLGLTYRDFLVLPGYIDFNPSDVELDTKLSKNITLKRPLMSSPMDTVTESDMAIAQALMGGIGIIHYNNSLEDQVELVKKVKRYENGFIKDPILLSPEHTIFDLDDIKEKHGFSGIPITEDGTQNTKLVGMVTNRDVDFEPNRETKLGKVMTKDLITAEVGISLREANDILRTSKKGKLPIIDKQGKLVALICRSDLKKNKEFPQASKDDSKKLRVGAALSTLPESRERIAALSAIGVDVITIDSAQGNSSYQIEMIQFIKKNFPNVDVIAGNVVTQGQAANLIAAGADGLRIGMGPGSICITQDTMAVGRAQATAVFKTAQYATKHNVPVIADGGISNIGDIANALAIGASMCMMGSMFAGTKEAPGEYFYENGIRLKRYRGMASLEAMNKGGDKRYFSESQKIKVAQGVSGYVVDKGSVLNLIPYLIQGLRQSFQDMGYKNIADLHNALRLGKLRFERRTESAQAQGSVHGLYSYTKPSMRVE</sequence>
<keyword evidence="4 11" id="KW-0332">GMP biosynthesis</keyword>
<feature type="binding site" evidence="11">
    <location>
        <position position="322"/>
    </location>
    <ligand>
        <name>IMP</name>
        <dbReference type="ChEBI" id="CHEBI:58053"/>
    </ligand>
</feature>
<dbReference type="InterPro" id="IPR000644">
    <property type="entry name" value="CBS_dom"/>
</dbReference>
<comment type="catalytic activity">
    <reaction evidence="10 11 17">
        <text>IMP + NAD(+) + H2O = XMP + NADH + H(+)</text>
        <dbReference type="Rhea" id="RHEA:11708"/>
        <dbReference type="ChEBI" id="CHEBI:15377"/>
        <dbReference type="ChEBI" id="CHEBI:15378"/>
        <dbReference type="ChEBI" id="CHEBI:57464"/>
        <dbReference type="ChEBI" id="CHEBI:57540"/>
        <dbReference type="ChEBI" id="CHEBI:57945"/>
        <dbReference type="ChEBI" id="CHEBI:58053"/>
        <dbReference type="EC" id="1.1.1.205"/>
    </reaction>
</comment>
<evidence type="ECO:0000256" key="11">
    <source>
        <dbReference type="HAMAP-Rule" id="MF_01964"/>
    </source>
</evidence>
<protein>
    <recommendedName>
        <fullName evidence="11 17">Inosine-5'-monophosphate dehydrogenase</fullName>
        <shortName evidence="11">IMP dehydrogenase</shortName>
        <shortName evidence="11">IMPD</shortName>
        <shortName evidence="11">IMPDH</shortName>
        <ecNumber evidence="11 17">1.1.1.205</ecNumber>
    </recommendedName>
</protein>
<evidence type="ECO:0000259" key="18">
    <source>
        <dbReference type="PROSITE" id="PS51371"/>
    </source>
</evidence>
<feature type="binding site" evidence="11">
    <location>
        <position position="432"/>
    </location>
    <ligand>
        <name>IMP</name>
        <dbReference type="ChEBI" id="CHEBI:58053"/>
    </ligand>
</feature>